<dbReference type="Gene3D" id="1.20.120.450">
    <property type="entry name" value="dinb family like domain"/>
    <property type="match status" value="1"/>
</dbReference>
<sequence length="248" mass="26825">MTFEEYLRAIGEQCDALRAAAVAAGPDTQVPTCPKWTVQRLIAHVGRVHGWTYNALRTEPGTQPDPAPTPPEAWDDVLTWWDELRAAFVAELVERGPDAPAAVFVPGAPQTSGWWARRQAHEVAIHRLDAEHAKQGGGAPTDVPTLLFDPVFAADGVDELLGMIVGVKREPVTRSGKVVWHAADGGRTWEARLREGHPLEIGPVEDSGVDADLTIAGTADAVYRAVWRRPSTAVIKGDTSLLELFPAP</sequence>
<proteinExistence type="predicted"/>
<protein>
    <submittedName>
        <fullName evidence="3">Uncharacterized protein (TIGR03083 family)</fullName>
    </submittedName>
</protein>
<gene>
    <name evidence="3" type="ORF">EV193_101498</name>
</gene>
<organism evidence="3 4">
    <name type="scientific">Herbihabitans rhizosphaerae</name>
    <dbReference type="NCBI Taxonomy" id="1872711"/>
    <lineage>
        <taxon>Bacteria</taxon>
        <taxon>Bacillati</taxon>
        <taxon>Actinomycetota</taxon>
        <taxon>Actinomycetes</taxon>
        <taxon>Pseudonocardiales</taxon>
        <taxon>Pseudonocardiaceae</taxon>
        <taxon>Herbihabitans</taxon>
    </lineage>
</organism>
<evidence type="ECO:0000313" key="3">
    <source>
        <dbReference type="EMBL" id="RZS44622.1"/>
    </source>
</evidence>
<name>A0A4Q7L8A3_9PSEU</name>
<dbReference type="NCBIfam" id="TIGR03083">
    <property type="entry name" value="maleylpyruvate isomerase family mycothiol-dependent enzyme"/>
    <property type="match status" value="1"/>
</dbReference>
<dbReference type="Proteomes" id="UP000294257">
    <property type="component" value="Unassembled WGS sequence"/>
</dbReference>
<dbReference type="EMBL" id="SGWQ01000001">
    <property type="protein sequence ID" value="RZS44622.1"/>
    <property type="molecule type" value="Genomic_DNA"/>
</dbReference>
<reference evidence="3 4" key="1">
    <citation type="submission" date="2019-02" db="EMBL/GenBank/DDBJ databases">
        <title>Genomic Encyclopedia of Type Strains, Phase IV (KMG-IV): sequencing the most valuable type-strain genomes for metagenomic binning, comparative biology and taxonomic classification.</title>
        <authorList>
            <person name="Goeker M."/>
        </authorList>
    </citation>
    <scope>NUCLEOTIDE SEQUENCE [LARGE SCALE GENOMIC DNA]</scope>
    <source>
        <strain evidence="3 4">DSM 101727</strain>
    </source>
</reference>
<dbReference type="InterPro" id="IPR034660">
    <property type="entry name" value="DinB/YfiT-like"/>
</dbReference>
<dbReference type="InterPro" id="IPR017517">
    <property type="entry name" value="Maleyloyr_isom"/>
</dbReference>
<dbReference type="InterPro" id="IPR010872">
    <property type="entry name" value="MDMPI_C-term_domain"/>
</dbReference>
<evidence type="ECO:0000259" key="2">
    <source>
        <dbReference type="Pfam" id="PF11716"/>
    </source>
</evidence>
<evidence type="ECO:0000313" key="4">
    <source>
        <dbReference type="Proteomes" id="UP000294257"/>
    </source>
</evidence>
<dbReference type="GO" id="GO:0005886">
    <property type="term" value="C:plasma membrane"/>
    <property type="evidence" value="ECO:0007669"/>
    <property type="project" value="TreeGrafter"/>
</dbReference>
<dbReference type="Pfam" id="PF07398">
    <property type="entry name" value="MDMPI_C"/>
    <property type="match status" value="1"/>
</dbReference>
<dbReference type="GO" id="GO:0046872">
    <property type="term" value="F:metal ion binding"/>
    <property type="evidence" value="ECO:0007669"/>
    <property type="project" value="InterPro"/>
</dbReference>
<dbReference type="Pfam" id="PF11716">
    <property type="entry name" value="MDMPI_N"/>
    <property type="match status" value="1"/>
</dbReference>
<dbReference type="PANTHER" id="PTHR40758:SF1">
    <property type="entry name" value="CONSERVED PROTEIN"/>
    <property type="match status" value="1"/>
</dbReference>
<dbReference type="RefSeq" id="WP_242613096.1">
    <property type="nucleotide sequence ID" value="NZ_SGWQ01000001.1"/>
</dbReference>
<dbReference type="InterPro" id="IPR024344">
    <property type="entry name" value="MDMPI_metal-binding"/>
</dbReference>
<keyword evidence="4" id="KW-1185">Reference proteome</keyword>
<feature type="domain" description="Mycothiol-dependent maleylpyruvate isomerase metal-binding" evidence="2">
    <location>
        <begin position="7"/>
        <end position="130"/>
    </location>
</feature>
<dbReference type="PANTHER" id="PTHR40758">
    <property type="entry name" value="CONSERVED PROTEIN"/>
    <property type="match status" value="1"/>
</dbReference>
<dbReference type="SUPFAM" id="SSF109854">
    <property type="entry name" value="DinB/YfiT-like putative metalloenzymes"/>
    <property type="match status" value="1"/>
</dbReference>
<comment type="caution">
    <text evidence="3">The sequence shown here is derived from an EMBL/GenBank/DDBJ whole genome shotgun (WGS) entry which is preliminary data.</text>
</comment>
<accession>A0A4Q7L8A3</accession>
<dbReference type="AlphaFoldDB" id="A0A4Q7L8A3"/>
<feature type="domain" description="MDMPI C-terminal" evidence="1">
    <location>
        <begin position="152"/>
        <end position="243"/>
    </location>
</feature>
<evidence type="ECO:0000259" key="1">
    <source>
        <dbReference type="Pfam" id="PF07398"/>
    </source>
</evidence>